<keyword evidence="2 4" id="KW-0444">Lipid biosynthesis</keyword>
<name>A0ABM1MNV7_NICVS</name>
<protein>
    <recommendedName>
        <fullName evidence="4">Fatty acyl-CoA reductase</fullName>
        <ecNumber evidence="4">1.2.1.84</ecNumber>
    </recommendedName>
</protein>
<evidence type="ECO:0000256" key="1">
    <source>
        <dbReference type="ARBA" id="ARBA00005928"/>
    </source>
</evidence>
<dbReference type="Gene3D" id="3.40.50.720">
    <property type="entry name" value="NAD(P)-binding Rossmann-like Domain"/>
    <property type="match status" value="1"/>
</dbReference>
<dbReference type="PANTHER" id="PTHR11011">
    <property type="entry name" value="MALE STERILITY PROTEIN 2-RELATED"/>
    <property type="match status" value="1"/>
</dbReference>
<proteinExistence type="inferred from homology"/>
<sequence length="438" mass="51009">MLRIREFFANKNVLITGGTGLVGVSLVEKLLRAFPEIGSINLVVRRKNGESLGQRSSNYFSLDAFDCLKRSNVDLTSKIVWLEGDISEPNLGLSEDSLKHISDTVNVIYHAAATVRFVEPLKNAINLNLCGTNEVFKIAKRCTNLNCFMHVSTAFINHRFSRSSIQDRSYEMSQDPLDLIRMHDTLTKDEIEVKAKTYLKDWPNTYIYTKNAAENLLYKNNTDMKIGIFRPGSISEAYQEPYPYWMINCSAFSAILRKAHTGLMFNLNPKAKGNMIPIDLSTNALIAATCDAANIKEKTKFYTLITNKPTWFEQYHMYIKNIKDPWLMFGSLKYRFLSHMKDLVLEMNGRKGIYVKEIQRHEKMMQLMEHFMYKEFQFESKNIDDLWESMDQEERKLLFFDFSQVDWQSYFENMYHANKKHLVDMMDYKPTLKALTTL</sequence>
<evidence type="ECO:0000256" key="3">
    <source>
        <dbReference type="ARBA" id="ARBA00023098"/>
    </source>
</evidence>
<dbReference type="InterPro" id="IPR026055">
    <property type="entry name" value="FAR"/>
</dbReference>
<keyword evidence="7" id="KW-1185">Reference proteome</keyword>
<keyword evidence="3 4" id="KW-0443">Lipid metabolism</keyword>
<evidence type="ECO:0000313" key="8">
    <source>
        <dbReference type="RefSeq" id="XP_017776257.1"/>
    </source>
</evidence>
<evidence type="ECO:0000259" key="5">
    <source>
        <dbReference type="Pfam" id="PF03015"/>
    </source>
</evidence>
<feature type="domain" description="Fatty acyl-CoA reductase C-terminal" evidence="5">
    <location>
        <begin position="339"/>
        <end position="423"/>
    </location>
</feature>
<dbReference type="Pfam" id="PF03015">
    <property type="entry name" value="Sterile"/>
    <property type="match status" value="1"/>
</dbReference>
<dbReference type="Proteomes" id="UP000695000">
    <property type="component" value="Unplaced"/>
</dbReference>
<dbReference type="CDD" id="cd05236">
    <property type="entry name" value="FAR-N_SDR_e"/>
    <property type="match status" value="1"/>
</dbReference>
<dbReference type="SUPFAM" id="SSF51735">
    <property type="entry name" value="NAD(P)-binding Rossmann-fold domains"/>
    <property type="match status" value="1"/>
</dbReference>
<evidence type="ECO:0000256" key="2">
    <source>
        <dbReference type="ARBA" id="ARBA00022516"/>
    </source>
</evidence>
<comment type="similarity">
    <text evidence="1 4">Belongs to the fatty acyl-CoA reductase family.</text>
</comment>
<dbReference type="InterPro" id="IPR013120">
    <property type="entry name" value="FAR_NAD-bd"/>
</dbReference>
<dbReference type="InterPro" id="IPR036291">
    <property type="entry name" value="NAD(P)-bd_dom_sf"/>
</dbReference>
<gene>
    <name evidence="8" type="primary">LOC108562438</name>
</gene>
<comment type="function">
    <text evidence="4">Catalyzes the reduction of fatty acyl-CoA to fatty alcohols.</text>
</comment>
<evidence type="ECO:0000259" key="6">
    <source>
        <dbReference type="Pfam" id="PF07993"/>
    </source>
</evidence>
<dbReference type="Pfam" id="PF07993">
    <property type="entry name" value="NAD_binding_4"/>
    <property type="match status" value="1"/>
</dbReference>
<evidence type="ECO:0000256" key="4">
    <source>
        <dbReference type="RuleBase" id="RU363097"/>
    </source>
</evidence>
<keyword evidence="4" id="KW-0560">Oxidoreductase</keyword>
<evidence type="ECO:0000313" key="7">
    <source>
        <dbReference type="Proteomes" id="UP000695000"/>
    </source>
</evidence>
<organism evidence="7 8">
    <name type="scientific">Nicrophorus vespilloides</name>
    <name type="common">Boreal carrion beetle</name>
    <dbReference type="NCBI Taxonomy" id="110193"/>
    <lineage>
        <taxon>Eukaryota</taxon>
        <taxon>Metazoa</taxon>
        <taxon>Ecdysozoa</taxon>
        <taxon>Arthropoda</taxon>
        <taxon>Hexapoda</taxon>
        <taxon>Insecta</taxon>
        <taxon>Pterygota</taxon>
        <taxon>Neoptera</taxon>
        <taxon>Endopterygota</taxon>
        <taxon>Coleoptera</taxon>
        <taxon>Polyphaga</taxon>
        <taxon>Staphyliniformia</taxon>
        <taxon>Silphidae</taxon>
        <taxon>Nicrophorinae</taxon>
        <taxon>Nicrophorus</taxon>
    </lineage>
</organism>
<feature type="domain" description="Thioester reductase (TE)" evidence="6">
    <location>
        <begin position="15"/>
        <end position="284"/>
    </location>
</feature>
<comment type="catalytic activity">
    <reaction evidence="4">
        <text>a long-chain fatty acyl-CoA + 2 NADPH + 2 H(+) = a long-chain primary fatty alcohol + 2 NADP(+) + CoA</text>
        <dbReference type="Rhea" id="RHEA:52716"/>
        <dbReference type="ChEBI" id="CHEBI:15378"/>
        <dbReference type="ChEBI" id="CHEBI:57287"/>
        <dbReference type="ChEBI" id="CHEBI:57783"/>
        <dbReference type="ChEBI" id="CHEBI:58349"/>
        <dbReference type="ChEBI" id="CHEBI:77396"/>
        <dbReference type="ChEBI" id="CHEBI:83139"/>
        <dbReference type="EC" id="1.2.1.84"/>
    </reaction>
</comment>
<keyword evidence="4" id="KW-0521">NADP</keyword>
<dbReference type="GeneID" id="108562438"/>
<reference evidence="8" key="1">
    <citation type="submission" date="2025-08" db="UniProtKB">
        <authorList>
            <consortium name="RefSeq"/>
        </authorList>
    </citation>
    <scope>IDENTIFICATION</scope>
    <source>
        <tissue evidence="8">Whole Larva</tissue>
    </source>
</reference>
<dbReference type="RefSeq" id="XP_017776257.1">
    <property type="nucleotide sequence ID" value="XM_017920768.1"/>
</dbReference>
<dbReference type="EC" id="1.2.1.84" evidence="4"/>
<dbReference type="PANTHER" id="PTHR11011:SF45">
    <property type="entry name" value="FATTY ACYL-COA REDUCTASE CG8306-RELATED"/>
    <property type="match status" value="1"/>
</dbReference>
<dbReference type="CDD" id="cd09071">
    <property type="entry name" value="FAR_C"/>
    <property type="match status" value="1"/>
</dbReference>
<accession>A0ABM1MNV7</accession>
<dbReference type="InterPro" id="IPR033640">
    <property type="entry name" value="FAR_C"/>
</dbReference>